<dbReference type="Proteomes" id="UP000186391">
    <property type="component" value="Unassembled WGS sequence"/>
</dbReference>
<evidence type="ECO:0000313" key="1">
    <source>
        <dbReference type="EMBL" id="OKH11723.1"/>
    </source>
</evidence>
<keyword evidence="2" id="KW-1185">Reference proteome</keyword>
<accession>A0A1U7GUL0</accession>
<proteinExistence type="predicted"/>
<sequence length="175" mass="19491">MVFITIGLANNPLFANSSRRSSGDKEFSKMVARHHAALVTSGTFWLKAPKKLLWVICMVAGGRFLKYSKWEDFGTNLGLRSGNKPEMITAHKLARIFHRLWTSGEHYTDPGIDAYEQQYLDRILKNLKIKAQAFGLGLIPISDSTLGVIILSQSNTAIKINEQAVPETSRTAPVM</sequence>
<evidence type="ECO:0000313" key="2">
    <source>
        <dbReference type="Proteomes" id="UP000186391"/>
    </source>
</evidence>
<organism evidence="1 2">
    <name type="scientific">Fischerella major NIES-592</name>
    <dbReference type="NCBI Taxonomy" id="210994"/>
    <lineage>
        <taxon>Bacteria</taxon>
        <taxon>Bacillati</taxon>
        <taxon>Cyanobacteriota</taxon>
        <taxon>Cyanophyceae</taxon>
        <taxon>Nostocales</taxon>
        <taxon>Hapalosiphonaceae</taxon>
        <taxon>Fischerella</taxon>
    </lineage>
</organism>
<dbReference type="EMBL" id="MRCA01000016">
    <property type="protein sequence ID" value="OKH11723.1"/>
    <property type="molecule type" value="Genomic_DNA"/>
</dbReference>
<dbReference type="AlphaFoldDB" id="A0A1U7GUL0"/>
<comment type="caution">
    <text evidence="1">The sequence shown here is derived from an EMBL/GenBank/DDBJ whole genome shotgun (WGS) entry which is preliminary data.</text>
</comment>
<reference evidence="1 2" key="1">
    <citation type="submission" date="2016-11" db="EMBL/GenBank/DDBJ databases">
        <title>Draft Genome Sequences of Nine Cyanobacterial Strains from Diverse Habitats.</title>
        <authorList>
            <person name="Zhu T."/>
            <person name="Hou S."/>
            <person name="Lu X."/>
            <person name="Hess W.R."/>
        </authorList>
    </citation>
    <scope>NUCLEOTIDE SEQUENCE [LARGE SCALE GENOMIC DNA]</scope>
    <source>
        <strain evidence="1 2">NIES-592</strain>
    </source>
</reference>
<dbReference type="RefSeq" id="WP_073556792.1">
    <property type="nucleotide sequence ID" value="NZ_MRCA01000016.1"/>
</dbReference>
<protein>
    <submittedName>
        <fullName evidence="1">Uncharacterized protein</fullName>
    </submittedName>
</protein>
<name>A0A1U7GUL0_9CYAN</name>
<gene>
    <name evidence="1" type="ORF">NIES592_21035</name>
</gene>
<dbReference type="OrthoDB" id="9815354at2"/>